<dbReference type="Gene3D" id="2.60.40.10">
    <property type="entry name" value="Immunoglobulins"/>
    <property type="match status" value="1"/>
</dbReference>
<evidence type="ECO:0000256" key="3">
    <source>
        <dbReference type="ARBA" id="ARBA00022553"/>
    </source>
</evidence>
<dbReference type="InterPro" id="IPR018062">
    <property type="entry name" value="HTH_AraC-typ_CS"/>
</dbReference>
<keyword evidence="4" id="KW-0808">Transferase</keyword>
<dbReference type="InterPro" id="IPR013783">
    <property type="entry name" value="Ig-like_fold"/>
</dbReference>
<evidence type="ECO:0000256" key="4">
    <source>
        <dbReference type="ARBA" id="ARBA00022679"/>
    </source>
</evidence>
<dbReference type="EMBL" id="LWBP01000001">
    <property type="protein sequence ID" value="OQP68434.1"/>
    <property type="molecule type" value="Genomic_DNA"/>
</dbReference>
<keyword evidence="13" id="KW-0812">Transmembrane</keyword>
<dbReference type="InterPro" id="IPR015943">
    <property type="entry name" value="WD40/YVTN_repeat-like_dom_sf"/>
</dbReference>
<evidence type="ECO:0000313" key="19">
    <source>
        <dbReference type="Proteomes" id="UP000192276"/>
    </source>
</evidence>
<name>A0A1V9GCY5_9BACT</name>
<dbReference type="GO" id="GO:0005524">
    <property type="term" value="F:ATP binding"/>
    <property type="evidence" value="ECO:0007669"/>
    <property type="project" value="UniProtKB-KW"/>
</dbReference>
<dbReference type="EC" id="2.7.13.3" evidence="2"/>
<dbReference type="SUPFAM" id="SSF46689">
    <property type="entry name" value="Homeodomain-like"/>
    <property type="match status" value="1"/>
</dbReference>
<evidence type="ECO:0000256" key="8">
    <source>
        <dbReference type="ARBA" id="ARBA00023012"/>
    </source>
</evidence>
<dbReference type="STRING" id="550983.A4R26_01090"/>
<dbReference type="InterPro" id="IPR003594">
    <property type="entry name" value="HATPase_dom"/>
</dbReference>
<comment type="catalytic activity">
    <reaction evidence="1">
        <text>ATP + protein L-histidine = ADP + protein N-phospho-L-histidine.</text>
        <dbReference type="EC" id="2.7.13.3"/>
    </reaction>
</comment>
<dbReference type="SMART" id="SM00342">
    <property type="entry name" value="HTH_ARAC"/>
    <property type="match status" value="1"/>
</dbReference>
<feature type="domain" description="Response regulatory" evidence="17">
    <location>
        <begin position="1103"/>
        <end position="1218"/>
    </location>
</feature>
<dbReference type="Gene3D" id="1.10.10.60">
    <property type="entry name" value="Homeodomain-like"/>
    <property type="match status" value="1"/>
</dbReference>
<comment type="caution">
    <text evidence="18">The sequence shown here is derived from an EMBL/GenBank/DDBJ whole genome shotgun (WGS) entry which is preliminary data.</text>
</comment>
<dbReference type="Gene3D" id="1.10.287.130">
    <property type="match status" value="1"/>
</dbReference>
<dbReference type="InterPro" id="IPR003661">
    <property type="entry name" value="HisK_dim/P_dom"/>
</dbReference>
<dbReference type="InterPro" id="IPR004358">
    <property type="entry name" value="Sig_transdc_His_kin-like_C"/>
</dbReference>
<dbReference type="InterPro" id="IPR001789">
    <property type="entry name" value="Sig_transdc_resp-reg_receiver"/>
</dbReference>
<dbReference type="InterPro" id="IPR011006">
    <property type="entry name" value="CheY-like_superfamily"/>
</dbReference>
<dbReference type="GO" id="GO:0043565">
    <property type="term" value="F:sequence-specific DNA binding"/>
    <property type="evidence" value="ECO:0007669"/>
    <property type="project" value="InterPro"/>
</dbReference>
<sequence>MGLFCRYTLFAILLCFTCGALANTGSAISHLGIQQGLSNNSVQCIYQDHNGLMWFGTYDGLNSYDGYGFRVYRNKINDTGSIPHNYIYTIHEDRSNNLWVGTGQGVAVYNRIFDRFSPVYFHPTYAMTQRERITCSINTIKSDGTGNVYMGTNGWGLFLKKQNEDAAVQIPVKMPAKETYWYNVQAVYVDNTDKVWLFIETVGLCYFDRGNNSIRAVNDALRSVITMEVDTTGSIWMGTDDGLYQYDIAGNRIVKHYKEGAGQLSTNKAVSLCSDAHNNLWIGTQGGGVNILNKLTGTFQYLMPGESRHQLSSESVYSVLVDKENRIWMGTLKGGIDILDVHKSRFQTITHNPFDDNSLINNFVSAFYEDRQGGLWIGTDGGGLSIWDRPNNRFANYHHQPGNARSLSSNSVSCIKEDHLGNMWIATFGAGINRFNRATGSFEHYRCVNEQGEENKSVCLLYEDRDQNMWATTFGNGKLYRLNRTQNRWEQFDPKLNDLIAITEDHAGALWVGNARQLIRINKQTKEHLYYETGKPVRSIFEDSHHNLWVGTEGGGLLLFNRAKGNVAVRYSTADGLTNNAVLNILEDKNGFLWISTFNGVSKFDPVKKVFRNFYQSDGLQSNQFSYNAALRLQSGELALGGINGFNLFDPQQVNTRSFMPAILFSGIWVNNKPLSEMPGCIVRAGSDRIDELRVPYNEATLSFHFTALEYSSPEKVKYAYFLQGWDKDWNYPGNAPRGGGGAINYNNISEGTYLLRVRSTNAEGVWNKQEATIKIIVLPPWYRTWWAYALYIIIASALIYMYYRYKTRQRELEYEIKLAHIDAEKEKEINDKRHSFFTNISHEFRTPLTLIINPIKDLLRKGGNTDSEKDLSIVYRNARRLLSLVDQLLIFRKADVEADKMTFAKHNFYNLCNEVYLCFVQQARSSHLNYVFHCDNNDMELYVDREKMEIVLYNLISNAIKFTPPGGAISFTVKELDNTVELQVQDTGCGIPADAQARLFEKFYQAPSLRAPLKPGFGIGLYLVKHFIEAHKGSVTFESTEGAGTTFRISLYKGKAHLANETILDEAQKEPVILEELLEEPALEEQPAGENKPEVAVTDRHSVLIADDDKSIRQYLQQMLKDKYDVMEAVDGQEALTMVQTRFPDLVISDIRMDGMDGIELCRKIKKDSALNHIPVVLLTASRGAETELQSIEEGADLYITKPFDKDLLLARVENIFKTRAELRNYFFSEITLKQNSLKVSAEYREFLENCIAIVERHLTDEKFTIKVLVKEMGMSHSNLYKKIRLLSGQSITNFIRYIRLRRAAELMLKGEHNVNQAAFEVGISDIKYFRTQFNKLFGMNPSEYIKKYRSSFNNQFNVKREG</sequence>
<evidence type="ECO:0000256" key="5">
    <source>
        <dbReference type="ARBA" id="ARBA00022741"/>
    </source>
</evidence>
<feature type="signal peptide" evidence="14">
    <location>
        <begin position="1"/>
        <end position="22"/>
    </location>
</feature>
<dbReference type="Proteomes" id="UP000192276">
    <property type="component" value="Unassembled WGS sequence"/>
</dbReference>
<dbReference type="Pfam" id="PF12833">
    <property type="entry name" value="HTH_18"/>
    <property type="match status" value="1"/>
</dbReference>
<evidence type="ECO:0000256" key="14">
    <source>
        <dbReference type="SAM" id="SignalP"/>
    </source>
</evidence>
<dbReference type="Pfam" id="PF07495">
    <property type="entry name" value="Y_Y_Y"/>
    <property type="match status" value="1"/>
</dbReference>
<keyword evidence="9" id="KW-0805">Transcription regulation</keyword>
<feature type="domain" description="HTH araC/xylS-type" evidence="15">
    <location>
        <begin position="1250"/>
        <end position="1349"/>
    </location>
</feature>
<dbReference type="PRINTS" id="PR00344">
    <property type="entry name" value="BCTRLSENSOR"/>
</dbReference>
<evidence type="ECO:0000256" key="13">
    <source>
        <dbReference type="SAM" id="Phobius"/>
    </source>
</evidence>
<dbReference type="PROSITE" id="PS50110">
    <property type="entry name" value="RESPONSE_REGULATORY"/>
    <property type="match status" value="1"/>
</dbReference>
<dbReference type="InterPro" id="IPR011123">
    <property type="entry name" value="Y_Y_Y"/>
</dbReference>
<dbReference type="InterPro" id="IPR018060">
    <property type="entry name" value="HTH_AraC"/>
</dbReference>
<proteinExistence type="predicted"/>
<evidence type="ECO:0000256" key="9">
    <source>
        <dbReference type="ARBA" id="ARBA00023015"/>
    </source>
</evidence>
<evidence type="ECO:0000256" key="7">
    <source>
        <dbReference type="ARBA" id="ARBA00022840"/>
    </source>
</evidence>
<gene>
    <name evidence="18" type="ORF">A4R26_01090</name>
</gene>
<keyword evidence="7" id="KW-0067">ATP-binding</keyword>
<feature type="domain" description="Histidine kinase" evidence="16">
    <location>
        <begin position="840"/>
        <end position="1056"/>
    </location>
</feature>
<dbReference type="Pfam" id="PF00512">
    <property type="entry name" value="HisKA"/>
    <property type="match status" value="1"/>
</dbReference>
<dbReference type="SUPFAM" id="SSF52172">
    <property type="entry name" value="CheY-like"/>
    <property type="match status" value="1"/>
</dbReference>
<dbReference type="Gene3D" id="3.40.50.2300">
    <property type="match status" value="1"/>
</dbReference>
<reference evidence="19" key="1">
    <citation type="submission" date="2016-04" db="EMBL/GenBank/DDBJ databases">
        <authorList>
            <person name="Chen L."/>
            <person name="Zhuang W."/>
            <person name="Wang G."/>
        </authorList>
    </citation>
    <scope>NUCLEOTIDE SEQUENCE [LARGE SCALE GENOMIC DNA]</scope>
    <source>
        <strain evidence="19">208</strain>
    </source>
</reference>
<dbReference type="GO" id="GO:0003700">
    <property type="term" value="F:DNA-binding transcription factor activity"/>
    <property type="evidence" value="ECO:0007669"/>
    <property type="project" value="InterPro"/>
</dbReference>
<dbReference type="PROSITE" id="PS00041">
    <property type="entry name" value="HTH_ARAC_FAMILY_1"/>
    <property type="match status" value="1"/>
</dbReference>
<dbReference type="FunFam" id="3.30.565.10:FF:000037">
    <property type="entry name" value="Hybrid sensor histidine kinase/response regulator"/>
    <property type="match status" value="1"/>
</dbReference>
<keyword evidence="14" id="KW-0732">Signal</keyword>
<dbReference type="SMART" id="SM00387">
    <property type="entry name" value="HATPase_c"/>
    <property type="match status" value="1"/>
</dbReference>
<dbReference type="PANTHER" id="PTHR43547:SF2">
    <property type="entry name" value="HYBRID SIGNAL TRANSDUCTION HISTIDINE KINASE C"/>
    <property type="match status" value="1"/>
</dbReference>
<dbReference type="OrthoDB" id="9809670at2"/>
<keyword evidence="19" id="KW-1185">Reference proteome</keyword>
<dbReference type="Pfam" id="PF07494">
    <property type="entry name" value="Reg_prop"/>
    <property type="match status" value="7"/>
</dbReference>
<keyword evidence="6" id="KW-0418">Kinase</keyword>
<evidence type="ECO:0000259" key="15">
    <source>
        <dbReference type="PROSITE" id="PS01124"/>
    </source>
</evidence>
<dbReference type="CDD" id="cd00082">
    <property type="entry name" value="HisKA"/>
    <property type="match status" value="1"/>
</dbReference>
<accession>A0A1V9GCY5</accession>
<evidence type="ECO:0000256" key="10">
    <source>
        <dbReference type="ARBA" id="ARBA00023125"/>
    </source>
</evidence>
<dbReference type="PANTHER" id="PTHR43547">
    <property type="entry name" value="TWO-COMPONENT HISTIDINE KINASE"/>
    <property type="match status" value="1"/>
</dbReference>
<dbReference type="InterPro" id="IPR036890">
    <property type="entry name" value="HATPase_C_sf"/>
</dbReference>
<feature type="modified residue" description="4-aspartylphosphate" evidence="12">
    <location>
        <position position="1151"/>
    </location>
</feature>
<evidence type="ECO:0000256" key="11">
    <source>
        <dbReference type="ARBA" id="ARBA00023163"/>
    </source>
</evidence>
<feature type="transmembrane region" description="Helical" evidence="13">
    <location>
        <begin position="786"/>
        <end position="804"/>
    </location>
</feature>
<evidence type="ECO:0000256" key="12">
    <source>
        <dbReference type="PROSITE-ProRule" id="PRU00169"/>
    </source>
</evidence>
<dbReference type="SUPFAM" id="SSF55874">
    <property type="entry name" value="ATPase domain of HSP90 chaperone/DNA topoisomerase II/histidine kinase"/>
    <property type="match status" value="1"/>
</dbReference>
<dbReference type="InterPro" id="IPR011110">
    <property type="entry name" value="Reg_prop"/>
</dbReference>
<keyword evidence="5" id="KW-0547">Nucleotide-binding</keyword>
<evidence type="ECO:0000259" key="17">
    <source>
        <dbReference type="PROSITE" id="PS50110"/>
    </source>
</evidence>
<dbReference type="Pfam" id="PF02518">
    <property type="entry name" value="HATPase_c"/>
    <property type="match status" value="1"/>
</dbReference>
<evidence type="ECO:0000256" key="6">
    <source>
        <dbReference type="ARBA" id="ARBA00022777"/>
    </source>
</evidence>
<dbReference type="InterPro" id="IPR036097">
    <property type="entry name" value="HisK_dim/P_sf"/>
</dbReference>
<dbReference type="SUPFAM" id="SSF63829">
    <property type="entry name" value="Calcium-dependent phosphotriesterase"/>
    <property type="match status" value="2"/>
</dbReference>
<organism evidence="18 19">
    <name type="scientific">Niastella populi</name>
    <dbReference type="NCBI Taxonomy" id="550983"/>
    <lineage>
        <taxon>Bacteria</taxon>
        <taxon>Pseudomonadati</taxon>
        <taxon>Bacteroidota</taxon>
        <taxon>Chitinophagia</taxon>
        <taxon>Chitinophagales</taxon>
        <taxon>Chitinophagaceae</taxon>
        <taxon>Niastella</taxon>
    </lineage>
</organism>
<keyword evidence="11" id="KW-0804">Transcription</keyword>
<dbReference type="Pfam" id="PF00072">
    <property type="entry name" value="Response_reg"/>
    <property type="match status" value="1"/>
</dbReference>
<dbReference type="SMART" id="SM00448">
    <property type="entry name" value="REC"/>
    <property type="match status" value="1"/>
</dbReference>
<dbReference type="Gene3D" id="2.130.10.10">
    <property type="entry name" value="YVTN repeat-like/Quinoprotein amine dehydrogenase"/>
    <property type="match status" value="2"/>
</dbReference>
<evidence type="ECO:0000259" key="16">
    <source>
        <dbReference type="PROSITE" id="PS50109"/>
    </source>
</evidence>
<keyword evidence="3 12" id="KW-0597">Phosphoprotein</keyword>
<keyword evidence="13" id="KW-0472">Membrane</keyword>
<dbReference type="CDD" id="cd00075">
    <property type="entry name" value="HATPase"/>
    <property type="match status" value="1"/>
</dbReference>
<feature type="chain" id="PRO_5012709358" description="histidine kinase" evidence="14">
    <location>
        <begin position="23"/>
        <end position="1364"/>
    </location>
</feature>
<evidence type="ECO:0000256" key="2">
    <source>
        <dbReference type="ARBA" id="ARBA00012438"/>
    </source>
</evidence>
<evidence type="ECO:0000256" key="1">
    <source>
        <dbReference type="ARBA" id="ARBA00000085"/>
    </source>
</evidence>
<dbReference type="SUPFAM" id="SSF47384">
    <property type="entry name" value="Homodimeric domain of signal transducing histidine kinase"/>
    <property type="match status" value="1"/>
</dbReference>
<dbReference type="PROSITE" id="PS50109">
    <property type="entry name" value="HIS_KIN"/>
    <property type="match status" value="1"/>
</dbReference>
<dbReference type="InterPro" id="IPR009057">
    <property type="entry name" value="Homeodomain-like_sf"/>
</dbReference>
<dbReference type="GO" id="GO:0000155">
    <property type="term" value="F:phosphorelay sensor kinase activity"/>
    <property type="evidence" value="ECO:0007669"/>
    <property type="project" value="InterPro"/>
</dbReference>
<evidence type="ECO:0000313" key="18">
    <source>
        <dbReference type="EMBL" id="OQP68434.1"/>
    </source>
</evidence>
<dbReference type="PROSITE" id="PS01124">
    <property type="entry name" value="HTH_ARAC_FAMILY_2"/>
    <property type="match status" value="1"/>
</dbReference>
<dbReference type="Gene3D" id="3.30.565.10">
    <property type="entry name" value="Histidine kinase-like ATPase, C-terminal domain"/>
    <property type="match status" value="1"/>
</dbReference>
<keyword evidence="13" id="KW-1133">Transmembrane helix</keyword>
<keyword evidence="8" id="KW-0902">Two-component regulatory system</keyword>
<keyword evidence="10" id="KW-0238">DNA-binding</keyword>
<dbReference type="InterPro" id="IPR005467">
    <property type="entry name" value="His_kinase_dom"/>
</dbReference>
<dbReference type="SMART" id="SM00388">
    <property type="entry name" value="HisKA"/>
    <property type="match status" value="1"/>
</dbReference>
<protein>
    <recommendedName>
        <fullName evidence="2">histidine kinase</fullName>
        <ecNumber evidence="2">2.7.13.3</ecNumber>
    </recommendedName>
</protein>